<keyword evidence="1" id="KW-1133">Transmembrane helix</keyword>
<accession>A0A9N9JES5</accession>
<organism evidence="2 3">
    <name type="scientific">Dentiscutata erythropus</name>
    <dbReference type="NCBI Taxonomy" id="1348616"/>
    <lineage>
        <taxon>Eukaryota</taxon>
        <taxon>Fungi</taxon>
        <taxon>Fungi incertae sedis</taxon>
        <taxon>Mucoromycota</taxon>
        <taxon>Glomeromycotina</taxon>
        <taxon>Glomeromycetes</taxon>
        <taxon>Diversisporales</taxon>
        <taxon>Gigasporaceae</taxon>
        <taxon>Dentiscutata</taxon>
    </lineage>
</organism>
<dbReference type="Gene3D" id="1.20.1250.20">
    <property type="entry name" value="MFS general substrate transporter like domains"/>
    <property type="match status" value="1"/>
</dbReference>
<dbReference type="Proteomes" id="UP000789405">
    <property type="component" value="Unassembled WGS sequence"/>
</dbReference>
<dbReference type="PANTHER" id="PTHR23547:SF1">
    <property type="entry name" value="MAJOR FACILITATOR SUPERFAMILY MFS_1"/>
    <property type="match status" value="1"/>
</dbReference>
<evidence type="ECO:0000256" key="1">
    <source>
        <dbReference type="SAM" id="Phobius"/>
    </source>
</evidence>
<name>A0A9N9JES5_9GLOM</name>
<evidence type="ECO:0000313" key="2">
    <source>
        <dbReference type="EMBL" id="CAG8772847.1"/>
    </source>
</evidence>
<dbReference type="SUPFAM" id="SSF103473">
    <property type="entry name" value="MFS general substrate transporter"/>
    <property type="match status" value="1"/>
</dbReference>
<dbReference type="EMBL" id="CAJVPY010019771">
    <property type="protein sequence ID" value="CAG8772847.1"/>
    <property type="molecule type" value="Genomic_DNA"/>
</dbReference>
<proteinExistence type="predicted"/>
<dbReference type="OrthoDB" id="196955at2759"/>
<feature type="non-terminal residue" evidence="2">
    <location>
        <position position="193"/>
    </location>
</feature>
<protein>
    <submittedName>
        <fullName evidence="2">22023_t:CDS:1</fullName>
    </submittedName>
</protein>
<comment type="caution">
    <text evidence="2">The sequence shown here is derived from an EMBL/GenBank/DDBJ whole genome shotgun (WGS) entry which is preliminary data.</text>
</comment>
<feature type="non-terminal residue" evidence="2">
    <location>
        <position position="1"/>
    </location>
</feature>
<feature type="transmembrane region" description="Helical" evidence="1">
    <location>
        <begin position="53"/>
        <end position="72"/>
    </location>
</feature>
<dbReference type="PANTHER" id="PTHR23547">
    <property type="entry name" value="MAJOR FACILITATOR SUPERFAMILY DOMAIN, GENERAL SUBSTRATE TRANSPORTER"/>
    <property type="match status" value="1"/>
</dbReference>
<evidence type="ECO:0000313" key="3">
    <source>
        <dbReference type="Proteomes" id="UP000789405"/>
    </source>
</evidence>
<keyword evidence="3" id="KW-1185">Reference proteome</keyword>
<keyword evidence="1" id="KW-0812">Transmembrane</keyword>
<sequence>NSNTSELRKESSNMAVMRNFYVISVVYIFFTLTDSSLRMIVLLELYDRHFNALQLSLMFTLYEFFGVIINLTGGIMGSRLGIRVCLVSGLFVQIIGITMLFGLRGYWSSWTKDLVKLSGKSVTKLVTKDNSLHQTALFKLVAWTTGAKNSGAGKVAMNVGFYYMANVFGRLVGLIVGGILYYYVELDACFILP</sequence>
<gene>
    <name evidence="2" type="ORF">DERYTH_LOCUS18850</name>
</gene>
<feature type="transmembrane region" description="Helical" evidence="1">
    <location>
        <begin position="20"/>
        <end position="41"/>
    </location>
</feature>
<dbReference type="AlphaFoldDB" id="A0A9N9JES5"/>
<dbReference type="InterPro" id="IPR047769">
    <property type="entry name" value="MFS_ArsJ"/>
</dbReference>
<dbReference type="InterPro" id="IPR036259">
    <property type="entry name" value="MFS_trans_sf"/>
</dbReference>
<reference evidence="2" key="1">
    <citation type="submission" date="2021-06" db="EMBL/GenBank/DDBJ databases">
        <authorList>
            <person name="Kallberg Y."/>
            <person name="Tangrot J."/>
            <person name="Rosling A."/>
        </authorList>
    </citation>
    <scope>NUCLEOTIDE SEQUENCE</scope>
    <source>
        <strain evidence="2">MA453B</strain>
    </source>
</reference>
<feature type="transmembrane region" description="Helical" evidence="1">
    <location>
        <begin position="161"/>
        <end position="184"/>
    </location>
</feature>
<keyword evidence="1" id="KW-0472">Membrane</keyword>
<feature type="transmembrane region" description="Helical" evidence="1">
    <location>
        <begin position="84"/>
        <end position="107"/>
    </location>
</feature>